<dbReference type="Gene3D" id="2.60.200.20">
    <property type="match status" value="1"/>
</dbReference>
<accession>A0AAW9PW14</accession>
<protein>
    <submittedName>
        <fullName evidence="2">FHA domain-containing protein</fullName>
    </submittedName>
</protein>
<dbReference type="PROSITE" id="PS50006">
    <property type="entry name" value="FHA_DOMAIN"/>
    <property type="match status" value="1"/>
</dbReference>
<evidence type="ECO:0000259" key="1">
    <source>
        <dbReference type="PROSITE" id="PS50006"/>
    </source>
</evidence>
<name>A0AAW9PW14_9CYAN</name>
<dbReference type="Proteomes" id="UP001333818">
    <property type="component" value="Unassembled WGS sequence"/>
</dbReference>
<sequence>MSEINVSHVLLISDARGSRKLLLDGLKYTIGRDVNNNIQLYSRFVSRQHAILLRVPGTEPGRYLYRIVDGDLSGKPSVNGVVINNHTKVTSYELCDGDTITLAPNVQLTYLTDEVDTGAKVESAKAASPDRKDVS</sequence>
<dbReference type="InterPro" id="IPR000253">
    <property type="entry name" value="FHA_dom"/>
</dbReference>
<proteinExistence type="predicted"/>
<reference evidence="2" key="1">
    <citation type="submission" date="2024-01" db="EMBL/GenBank/DDBJ databases">
        <title>Bank of Algae and Cyanobacteria of the Azores (BACA) strain genomes.</title>
        <authorList>
            <person name="Luz R."/>
            <person name="Cordeiro R."/>
            <person name="Fonseca A."/>
            <person name="Goncalves V."/>
        </authorList>
    </citation>
    <scope>NUCLEOTIDE SEQUENCE</scope>
    <source>
        <strain evidence="2">BACA0141</strain>
    </source>
</reference>
<dbReference type="SMART" id="SM00240">
    <property type="entry name" value="FHA"/>
    <property type="match status" value="1"/>
</dbReference>
<dbReference type="RefSeq" id="WP_330482996.1">
    <property type="nucleotide sequence ID" value="NZ_JAZBJZ010000021.1"/>
</dbReference>
<keyword evidence="3" id="KW-1185">Reference proteome</keyword>
<evidence type="ECO:0000313" key="3">
    <source>
        <dbReference type="Proteomes" id="UP001333818"/>
    </source>
</evidence>
<feature type="domain" description="FHA" evidence="1">
    <location>
        <begin position="28"/>
        <end position="88"/>
    </location>
</feature>
<dbReference type="Pfam" id="PF00498">
    <property type="entry name" value="FHA"/>
    <property type="match status" value="1"/>
</dbReference>
<organism evidence="2 3">
    <name type="scientific">Tumidithrix elongata BACA0141</name>
    <dbReference type="NCBI Taxonomy" id="2716417"/>
    <lineage>
        <taxon>Bacteria</taxon>
        <taxon>Bacillati</taxon>
        <taxon>Cyanobacteriota</taxon>
        <taxon>Cyanophyceae</taxon>
        <taxon>Pseudanabaenales</taxon>
        <taxon>Pseudanabaenaceae</taxon>
        <taxon>Tumidithrix</taxon>
        <taxon>Tumidithrix elongata</taxon>
    </lineage>
</organism>
<dbReference type="InterPro" id="IPR008984">
    <property type="entry name" value="SMAD_FHA_dom_sf"/>
</dbReference>
<gene>
    <name evidence="2" type="ORF">V2H45_07415</name>
</gene>
<dbReference type="EMBL" id="JAZBJZ010000021">
    <property type="protein sequence ID" value="MEE3716568.1"/>
    <property type="molecule type" value="Genomic_DNA"/>
</dbReference>
<dbReference type="AlphaFoldDB" id="A0AAW9PW14"/>
<dbReference type="SUPFAM" id="SSF49879">
    <property type="entry name" value="SMAD/FHA domain"/>
    <property type="match status" value="1"/>
</dbReference>
<evidence type="ECO:0000313" key="2">
    <source>
        <dbReference type="EMBL" id="MEE3716568.1"/>
    </source>
</evidence>
<comment type="caution">
    <text evidence="2">The sequence shown here is derived from an EMBL/GenBank/DDBJ whole genome shotgun (WGS) entry which is preliminary data.</text>
</comment>